<dbReference type="AlphaFoldDB" id="A0A4R3KPS5"/>
<keyword evidence="2" id="KW-1185">Reference proteome</keyword>
<dbReference type="Proteomes" id="UP000295807">
    <property type="component" value="Unassembled WGS sequence"/>
</dbReference>
<protein>
    <submittedName>
        <fullName evidence="1">Uncharacterized protein</fullName>
    </submittedName>
</protein>
<reference evidence="1 2" key="1">
    <citation type="submission" date="2019-03" db="EMBL/GenBank/DDBJ databases">
        <title>Genomic Encyclopedia of Type Strains, Phase IV (KMG-IV): sequencing the most valuable type-strain genomes for metagenomic binning, comparative biology and taxonomic classification.</title>
        <authorList>
            <person name="Goeker M."/>
        </authorList>
    </citation>
    <scope>NUCLEOTIDE SEQUENCE [LARGE SCALE GENOMIC DNA]</scope>
    <source>
        <strain evidence="1 2">DSM 21100</strain>
    </source>
</reference>
<accession>A0A4R3KPS5</accession>
<organism evidence="1 2">
    <name type="scientific">Anseongella ginsenosidimutans</name>
    <dbReference type="NCBI Taxonomy" id="496056"/>
    <lineage>
        <taxon>Bacteria</taxon>
        <taxon>Pseudomonadati</taxon>
        <taxon>Bacteroidota</taxon>
        <taxon>Sphingobacteriia</taxon>
        <taxon>Sphingobacteriales</taxon>
        <taxon>Sphingobacteriaceae</taxon>
        <taxon>Anseongella</taxon>
    </lineage>
</organism>
<name>A0A4R3KPS5_9SPHI</name>
<dbReference type="RefSeq" id="WP_132129632.1">
    <property type="nucleotide sequence ID" value="NZ_CP042432.1"/>
</dbReference>
<evidence type="ECO:0000313" key="1">
    <source>
        <dbReference type="EMBL" id="TCS86225.1"/>
    </source>
</evidence>
<proteinExistence type="predicted"/>
<evidence type="ECO:0000313" key="2">
    <source>
        <dbReference type="Proteomes" id="UP000295807"/>
    </source>
</evidence>
<dbReference type="EMBL" id="SMAD01000008">
    <property type="protein sequence ID" value="TCS86225.1"/>
    <property type="molecule type" value="Genomic_DNA"/>
</dbReference>
<sequence>MHQLNSNLSSSRSRETYSWYPRNELFVKGIIEDVFDDFLQYSFCGADKLFDLKRGFDFLDDELELLFPLEDSWKEPVSHIDKLVRGYTAEGEDVYFLVHYYAGDNPRPELSERVFNYFFKVWDFYGEMPTSVLFTGGKNNDIYPCGFAQKYLGSKMDFEFNSYNVLAQSRHKLKKSNNSFAKVLLIVKTALESPENIEDEQLLRLKLNLTRHLLSKQIPERKMAALITFLRYYQRFHNTDMNGAFEAAIMKLLTEE</sequence>
<gene>
    <name evidence="1" type="ORF">EDD80_10816</name>
</gene>
<comment type="caution">
    <text evidence="1">The sequence shown here is derived from an EMBL/GenBank/DDBJ whole genome shotgun (WGS) entry which is preliminary data.</text>
</comment>